<reference evidence="2 5" key="1">
    <citation type="submission" date="2023-02" db="EMBL/GenBank/DDBJ databases">
        <title>Pathogen: clinical or host-associated sample.</title>
        <authorList>
            <person name="Hergert J."/>
            <person name="Casey R."/>
            <person name="Wagner J."/>
            <person name="Young E.L."/>
            <person name="Oakeson K.F."/>
        </authorList>
    </citation>
    <scope>NUCLEOTIDE SEQUENCE</scope>
    <source>
        <strain evidence="3 5">2022CK-00829</strain>
        <strain evidence="2">2022CK-00830</strain>
        <plasmid evidence="2">unnamed1</plasmid>
        <plasmid evidence="3 5">unnamed2</plasmid>
    </source>
</reference>
<feature type="transmembrane region" description="Helical" evidence="1">
    <location>
        <begin position="73"/>
        <end position="95"/>
    </location>
</feature>
<dbReference type="InterPro" id="IPR029016">
    <property type="entry name" value="GAF-like_dom_sf"/>
</dbReference>
<dbReference type="Proteomes" id="UP001220962">
    <property type="component" value="Plasmid unnamed1"/>
</dbReference>
<feature type="transmembrane region" description="Helical" evidence="1">
    <location>
        <begin position="36"/>
        <end position="61"/>
    </location>
</feature>
<evidence type="ECO:0000313" key="5">
    <source>
        <dbReference type="Proteomes" id="UP001221519"/>
    </source>
</evidence>
<proteinExistence type="predicted"/>
<sequence>MDNRENENLDDLIGDSRYIPFLHRTRESNTSLTVKWIVNFLASVVQMVNIPFFFFLLLIAVEQVGQQLNSSFTIPYKIFFALGLLILLVLGEYLVQRTRKNMVSPSVNLIWFMNFKGPLNNHFYSAEKSQEYSASLGDFVKYQADEYISQGIKETEHKLIRMTEVVQQLSNLGSFPNETFESLKRVIDMIGDMMLNPASPRNSYYVVLDRILAEIASTKPIQPYIKQGSIMLLDDTRHLSIAGGFHLHNNSIQNRKIPYGEKFAGKVVAGGDVIWVDDVNNIEAQALYGFKSDQNRPYTGIMGYPMRETGLDSYQPVGVIVLHLSEDISKLLEEERKVVSKTLEVYSQAIITTIKLNKYYIQRMIQYGIVGLEEITTSLEGGDTNDDN</sequence>
<geneLocation type="plasmid" evidence="2 4">
    <name>unnamed1</name>
</geneLocation>
<dbReference type="AlphaFoldDB" id="A0AAX3N6M9"/>
<evidence type="ECO:0000256" key="1">
    <source>
        <dbReference type="SAM" id="Phobius"/>
    </source>
</evidence>
<accession>A0AAX3N6M9</accession>
<dbReference type="Gene3D" id="3.30.450.40">
    <property type="match status" value="1"/>
</dbReference>
<organism evidence="2 4">
    <name type="scientific">Paenibacillus urinalis</name>
    <dbReference type="NCBI Taxonomy" id="521520"/>
    <lineage>
        <taxon>Bacteria</taxon>
        <taxon>Bacillati</taxon>
        <taxon>Bacillota</taxon>
        <taxon>Bacilli</taxon>
        <taxon>Bacillales</taxon>
        <taxon>Paenibacillaceae</taxon>
        <taxon>Paenibacillus</taxon>
    </lineage>
</organism>
<geneLocation type="plasmid" evidence="3 5">
    <name>unnamed2</name>
</geneLocation>
<keyword evidence="5" id="KW-1185">Reference proteome</keyword>
<dbReference type="RefSeq" id="WP_205055009.1">
    <property type="nucleotide sequence ID" value="NZ_CP118102.1"/>
</dbReference>
<dbReference type="EMBL" id="CP118110">
    <property type="protein sequence ID" value="WDI05387.1"/>
    <property type="molecule type" value="Genomic_DNA"/>
</dbReference>
<dbReference type="SUPFAM" id="SSF55781">
    <property type="entry name" value="GAF domain-like"/>
    <property type="match status" value="1"/>
</dbReference>
<keyword evidence="2" id="KW-0614">Plasmid</keyword>
<gene>
    <name evidence="2" type="ORF">PUW23_25630</name>
    <name evidence="3" type="ORF">PUW25_26710</name>
</gene>
<keyword evidence="1" id="KW-1133">Transmembrane helix</keyword>
<keyword evidence="1" id="KW-0812">Transmembrane</keyword>
<evidence type="ECO:0000313" key="4">
    <source>
        <dbReference type="Proteomes" id="UP001220962"/>
    </source>
</evidence>
<protein>
    <submittedName>
        <fullName evidence="2">GAF domain-containing protein</fullName>
    </submittedName>
</protein>
<name>A0AAX3N6M9_9BACL</name>
<dbReference type="Proteomes" id="UP001221519">
    <property type="component" value="Plasmid unnamed2"/>
</dbReference>
<keyword evidence="1" id="KW-0472">Membrane</keyword>
<evidence type="ECO:0000313" key="2">
    <source>
        <dbReference type="EMBL" id="WDH85421.1"/>
    </source>
</evidence>
<evidence type="ECO:0000313" key="3">
    <source>
        <dbReference type="EMBL" id="WDI05387.1"/>
    </source>
</evidence>
<dbReference type="EMBL" id="CP118102">
    <property type="protein sequence ID" value="WDH85421.1"/>
    <property type="molecule type" value="Genomic_DNA"/>
</dbReference>